<dbReference type="InterPro" id="IPR012965">
    <property type="entry name" value="Msb1/Mug8_dom"/>
</dbReference>
<reference evidence="3 4" key="1">
    <citation type="journal article" date="2019" name="Fungal Biol. Biotechnol.">
        <title>Draft genome sequence of fastidious pathogen Ceratobasidium theobromae, which causes vascular-streak dieback in Theobroma cacao.</title>
        <authorList>
            <person name="Ali S.S."/>
            <person name="Asman A."/>
            <person name="Shao J."/>
            <person name="Firmansyah A.P."/>
            <person name="Susilo A.W."/>
            <person name="Rosmana A."/>
            <person name="McMahon P."/>
            <person name="Junaid M."/>
            <person name="Guest D."/>
            <person name="Kheng T.Y."/>
            <person name="Meinhardt L.W."/>
            <person name="Bailey B.A."/>
        </authorList>
    </citation>
    <scope>NUCLEOTIDE SEQUENCE [LARGE SCALE GENOMIC DNA]</scope>
    <source>
        <strain evidence="3 4">CT2</strain>
    </source>
</reference>
<sequence>MVVMRIPEYPSDYGMAEAELSCSSLLTRMQSLFSRARTTSQGARSKDVDEFGRGPPVPKKDKDKRRQRTTSSPKDPKSVRSASPDPVPVPLQPGGFLPRYIPADDAARTPYGYLSTEKDVILSLDDVQRLLSVLGDELTLRCECCGSQTHLTRIGLSTPLLFSSQALNLSAPRVRNLVRAFLGTCSEPVSRTADARFREEARFAGPHEVAMTLRWGLARIVRMANGAETHGIMDFDVYRAWRINEEAQRFPPDHFTSIIPGIPPPARPIFSSVFTLLSRLTAYSTASGLTPPTLAAYFGPLIFGLIPAATSTFSTTLSSFYRVAHATEHLLLAHIRWEDEIQRRKTGTGGLPSRLKDWIRGYPKMLPRAGDQDLERARRGAKTVRVASVRRNVRLYSPDLVHSAASWAGEGDLSGRAEWLRVVPKHSGLQAKYTDTFRKRLDIPAPLSVPDSRGPSSSDGHHSWLSSEASSLTNVGASVAEEEKAKYSSLTDMKWGEFEALGFGDGQAESKRLEFDLTEGARQSRLEKRATMTWNDFSSAGFLRDEAPLSDTLQFAAPLSSTIQSWPATSEDIHRKLKKQQKVLPAFGWETTPVPGQEWVVEEAFLDCWADLIWSSGWSEREERTHRDSNWALVGHLFCHGPANPAQVDYKALPAHLSSPALTTPPADPRTSNQWFVFEEFVPREYRDQLTNPKKKRNALGFAVKPKQWKPATTLNGKPYQSGMVPSSPQLKELEFDAMLKSKSVTRKISMGNDEGSNSGHGDVGLAISAPLWSAPSNPTPTSASVTPTTPKRPTPSPRGIMGSVSRSGGLTARFRIGSASKKGTVGSEYDPSLEFETRTASEASDDNSPDQLFPPDRSFGLVSPGKNHSRRQSKDDAWVDILVADQGRRMRDQDASFRSNGLLGVDQGVSFPTGSSSTIRRGRASSDPDMGRAYEEEADFTVTTAPVAVSPPSGYGFPEEEEVMQISRRASPDPAHSFSDPYSRDSSQYRDSQLRDSQFSQLRDSVPPDSTLLREPGSSEPPVPPGRRSYEDGAEEYEAESDFEPTSEGDHTHDLTSASRRDFTSASIPRSESTKDDDLTTSSLGQPIPSRFGVRGTGTGTGTVSSLIELYAERDRDAQAPKPSRLPVRISSKNAPIDEELVAPPVPPALEPGRASPSRYVHGAPLHNVQEEPDEFSS</sequence>
<feature type="region of interest" description="Disordered" evidence="1">
    <location>
        <begin position="770"/>
        <end position="807"/>
    </location>
</feature>
<feature type="region of interest" description="Disordered" evidence="1">
    <location>
        <begin position="1115"/>
        <end position="1179"/>
    </location>
</feature>
<feature type="compositionally biased region" description="Acidic residues" evidence="1">
    <location>
        <begin position="1033"/>
        <end position="1048"/>
    </location>
</feature>
<feature type="compositionally biased region" description="Polar residues" evidence="1">
    <location>
        <begin position="985"/>
        <end position="1004"/>
    </location>
</feature>
<feature type="compositionally biased region" description="Basic and acidic residues" evidence="1">
    <location>
        <begin position="925"/>
        <end position="936"/>
    </location>
</feature>
<name>A0A5N5QBR5_9AGAM</name>
<dbReference type="AlphaFoldDB" id="A0A5N5QBR5"/>
<dbReference type="OrthoDB" id="3362494at2759"/>
<dbReference type="InterPro" id="IPR037508">
    <property type="entry name" value="Msb1/Mug8"/>
</dbReference>
<gene>
    <name evidence="3" type="ORF">CTheo_7699</name>
</gene>
<dbReference type="PANTHER" id="PTHR28093:SF1">
    <property type="entry name" value="MORPHOGENESIS-RELATED PROTEIN MSB1"/>
    <property type="match status" value="1"/>
</dbReference>
<feature type="region of interest" description="Disordered" evidence="1">
    <location>
        <begin position="36"/>
        <end position="94"/>
    </location>
</feature>
<evidence type="ECO:0000313" key="3">
    <source>
        <dbReference type="EMBL" id="KAB5588856.1"/>
    </source>
</evidence>
<dbReference type="PANTHER" id="PTHR28093">
    <property type="entry name" value="MORPHOGENESIS-RELATED PROTEIN MSB1"/>
    <property type="match status" value="1"/>
</dbReference>
<protein>
    <recommendedName>
        <fullName evidence="2">Meiotically up-regulated protein Msb1/Mug8 domain-containing protein</fullName>
    </recommendedName>
</protein>
<feature type="compositionally biased region" description="Basic and acidic residues" evidence="1">
    <location>
        <begin position="1049"/>
        <end position="1064"/>
    </location>
</feature>
<feature type="region of interest" description="Disordered" evidence="1">
    <location>
        <begin position="909"/>
        <end position="1102"/>
    </location>
</feature>
<evidence type="ECO:0000259" key="2">
    <source>
        <dbReference type="Pfam" id="PF08101"/>
    </source>
</evidence>
<feature type="region of interest" description="Disordered" evidence="1">
    <location>
        <begin position="820"/>
        <end position="874"/>
    </location>
</feature>
<feature type="compositionally biased region" description="Low complexity" evidence="1">
    <location>
        <begin position="774"/>
        <end position="790"/>
    </location>
</feature>
<dbReference type="EMBL" id="SSOP01000357">
    <property type="protein sequence ID" value="KAB5588856.1"/>
    <property type="molecule type" value="Genomic_DNA"/>
</dbReference>
<dbReference type="Pfam" id="PF08101">
    <property type="entry name" value="Msb1-Mug8_dom"/>
    <property type="match status" value="1"/>
</dbReference>
<evidence type="ECO:0000256" key="1">
    <source>
        <dbReference type="SAM" id="MobiDB-lite"/>
    </source>
</evidence>
<feature type="domain" description="Meiotically up-regulated protein Msb1/Mug8" evidence="2">
    <location>
        <begin position="153"/>
        <end position="359"/>
    </location>
</feature>
<feature type="compositionally biased region" description="Polar residues" evidence="1">
    <location>
        <begin position="911"/>
        <end position="920"/>
    </location>
</feature>
<comment type="caution">
    <text evidence="3">The sequence shown here is derived from an EMBL/GenBank/DDBJ whole genome shotgun (WGS) entry which is preliminary data.</text>
</comment>
<organism evidence="3 4">
    <name type="scientific">Ceratobasidium theobromae</name>
    <dbReference type="NCBI Taxonomy" id="1582974"/>
    <lineage>
        <taxon>Eukaryota</taxon>
        <taxon>Fungi</taxon>
        <taxon>Dikarya</taxon>
        <taxon>Basidiomycota</taxon>
        <taxon>Agaricomycotina</taxon>
        <taxon>Agaricomycetes</taxon>
        <taxon>Cantharellales</taxon>
        <taxon>Ceratobasidiaceae</taxon>
        <taxon>Ceratobasidium</taxon>
    </lineage>
</organism>
<dbReference type="Proteomes" id="UP000383932">
    <property type="component" value="Unassembled WGS sequence"/>
</dbReference>
<feature type="region of interest" description="Disordered" evidence="1">
    <location>
        <begin position="444"/>
        <end position="465"/>
    </location>
</feature>
<keyword evidence="4" id="KW-1185">Reference proteome</keyword>
<evidence type="ECO:0000313" key="4">
    <source>
        <dbReference type="Proteomes" id="UP000383932"/>
    </source>
</evidence>
<accession>A0A5N5QBR5</accession>
<proteinExistence type="predicted"/>